<dbReference type="SUPFAM" id="SSF52467">
    <property type="entry name" value="DHS-like NAD/FAD-binding domain"/>
    <property type="match status" value="1"/>
</dbReference>
<dbReference type="InterPro" id="IPR029035">
    <property type="entry name" value="DHS-like_NAD/FAD-binding_dom"/>
</dbReference>
<dbReference type="PANTHER" id="PTHR11085">
    <property type="entry name" value="NAD-DEPENDENT PROTEIN DEACYLASE SIRTUIN-5, MITOCHONDRIAL-RELATED"/>
    <property type="match status" value="1"/>
</dbReference>
<feature type="binding site" evidence="4">
    <location>
        <position position="160"/>
    </location>
    <ligand>
        <name>Zn(2+)</name>
        <dbReference type="ChEBI" id="CHEBI:29105"/>
    </ligand>
</feature>
<feature type="domain" description="Deacetylase sirtuin-type" evidence="5">
    <location>
        <begin position="34"/>
        <end position="307"/>
    </location>
</feature>
<name>A0ABS2TGD9_9ACTO</name>
<evidence type="ECO:0000313" key="7">
    <source>
        <dbReference type="Proteomes" id="UP000705983"/>
    </source>
</evidence>
<evidence type="ECO:0000313" key="6">
    <source>
        <dbReference type="EMBL" id="MBM9433183.1"/>
    </source>
</evidence>
<keyword evidence="3" id="KW-0520">NAD</keyword>
<accession>A0ABS2TGD9</accession>
<dbReference type="EMBL" id="JAFFJS010000003">
    <property type="protein sequence ID" value="MBM9433183.1"/>
    <property type="molecule type" value="Genomic_DNA"/>
</dbReference>
<comment type="caution">
    <text evidence="6">The sequence shown here is derived from an EMBL/GenBank/DDBJ whole genome shotgun (WGS) entry which is preliminary data.</text>
</comment>
<gene>
    <name evidence="6" type="ORF">JVW63_05660</name>
</gene>
<feature type="binding site" evidence="4">
    <location>
        <position position="215"/>
    </location>
    <ligand>
        <name>Zn(2+)</name>
        <dbReference type="ChEBI" id="CHEBI:29105"/>
    </ligand>
</feature>
<dbReference type="InterPro" id="IPR026590">
    <property type="entry name" value="Ssirtuin_cat_dom"/>
</dbReference>
<reference evidence="7" key="1">
    <citation type="submission" date="2021-02" db="EMBL/GenBank/DDBJ databases">
        <title>Leucobacter sp. CX169.</title>
        <authorList>
            <person name="Cheng Y."/>
        </authorList>
    </citation>
    <scope>NUCLEOTIDE SEQUENCE [LARGE SCALE GENOMIC DNA]</scope>
    <source>
        <strain evidence="7">JY899</strain>
    </source>
</reference>
<evidence type="ECO:0000259" key="5">
    <source>
        <dbReference type="PROSITE" id="PS50305"/>
    </source>
</evidence>
<dbReference type="InterPro" id="IPR026591">
    <property type="entry name" value="Sirtuin_cat_small_dom_sf"/>
</dbReference>
<dbReference type="Proteomes" id="UP000705983">
    <property type="component" value="Unassembled WGS sequence"/>
</dbReference>
<evidence type="ECO:0000256" key="4">
    <source>
        <dbReference type="PROSITE-ProRule" id="PRU00236"/>
    </source>
</evidence>
<feature type="active site" description="Proton acceptor" evidence="4">
    <location>
        <position position="152"/>
    </location>
</feature>
<dbReference type="EC" id="2.3.1.286" evidence="1"/>
<evidence type="ECO:0000256" key="1">
    <source>
        <dbReference type="ARBA" id="ARBA00012928"/>
    </source>
</evidence>
<keyword evidence="2" id="KW-0808">Transferase</keyword>
<dbReference type="InterPro" id="IPR003000">
    <property type="entry name" value="Sirtuin"/>
</dbReference>
<organism evidence="6 7">
    <name type="scientific">Flaviflexus equikiangi</name>
    <dbReference type="NCBI Taxonomy" id="2758573"/>
    <lineage>
        <taxon>Bacteria</taxon>
        <taxon>Bacillati</taxon>
        <taxon>Actinomycetota</taxon>
        <taxon>Actinomycetes</taxon>
        <taxon>Actinomycetales</taxon>
        <taxon>Actinomycetaceae</taxon>
        <taxon>Flaviflexus</taxon>
    </lineage>
</organism>
<keyword evidence="4" id="KW-0862">Zinc</keyword>
<dbReference type="Gene3D" id="3.40.50.1220">
    <property type="entry name" value="TPP-binding domain"/>
    <property type="match status" value="1"/>
</dbReference>
<keyword evidence="4" id="KW-0479">Metal-binding</keyword>
<dbReference type="PANTHER" id="PTHR11085:SF10">
    <property type="entry name" value="NAD-DEPENDENT PROTEIN DEACYLASE SIRTUIN-5, MITOCHONDRIAL-RELATED"/>
    <property type="match status" value="1"/>
</dbReference>
<evidence type="ECO:0000256" key="3">
    <source>
        <dbReference type="ARBA" id="ARBA00023027"/>
    </source>
</evidence>
<dbReference type="InterPro" id="IPR050134">
    <property type="entry name" value="NAD-dep_sirtuin_deacylases"/>
</dbReference>
<proteinExistence type="predicted"/>
<dbReference type="Pfam" id="PF02146">
    <property type="entry name" value="SIR2"/>
    <property type="match status" value="1"/>
</dbReference>
<keyword evidence="7" id="KW-1185">Reference proteome</keyword>
<evidence type="ECO:0000256" key="2">
    <source>
        <dbReference type="ARBA" id="ARBA00022679"/>
    </source>
</evidence>
<dbReference type="RefSeq" id="WP_182173938.1">
    <property type="nucleotide sequence ID" value="NZ_CP059676.1"/>
</dbReference>
<feature type="binding site" evidence="4">
    <location>
        <position position="212"/>
    </location>
    <ligand>
        <name>Zn(2+)</name>
        <dbReference type="ChEBI" id="CHEBI:29105"/>
    </ligand>
</feature>
<feature type="binding site" evidence="4">
    <location>
        <position position="163"/>
    </location>
    <ligand>
        <name>Zn(2+)</name>
        <dbReference type="ChEBI" id="CHEBI:29105"/>
    </ligand>
</feature>
<dbReference type="Gene3D" id="3.30.1600.10">
    <property type="entry name" value="SIR2/SIRT2 'Small Domain"/>
    <property type="match status" value="1"/>
</dbReference>
<sequence length="307" mass="33284">MANSIDAYFPRGNVPNLRIKNIEAPPADAARPEPDDIASAVEPIVELVKGKRLAVVTGAGVSTDSGLPDYRSPGSPRRNPMTIQQFMASESYRTHYWARNHVGWSRPYRAAPNAGHYALAHLEHRGIVTGVITQNVDMLHSAAGSRRVVHLHGRGDRVVCTQCEYSMDRQDLHTILTELNPGWSERHVDDVEIAPDADAAITDTADFTVADCPRCGGILRTDVVFFGGRVNPADIEEAGRVVSESDALLVAGSSLSVASALRFVRQASRADMPIAIINRGPTRADDAASVHVYAGTSRALPFLDRFL</sequence>
<dbReference type="PROSITE" id="PS50305">
    <property type="entry name" value="SIRTUIN"/>
    <property type="match status" value="1"/>
</dbReference>
<protein>
    <recommendedName>
        <fullName evidence="1">protein acetyllysine N-acetyltransferase</fullName>
        <ecNumber evidence="1">2.3.1.286</ecNumber>
    </recommendedName>
</protein>